<dbReference type="Gene3D" id="2.60.40.10">
    <property type="entry name" value="Immunoglobulins"/>
    <property type="match status" value="4"/>
</dbReference>
<dbReference type="SUPFAM" id="SSF49265">
    <property type="entry name" value="Fibronectin type III"/>
    <property type="match status" value="1"/>
</dbReference>
<proteinExistence type="predicted"/>
<dbReference type="EMBL" id="JABANE010000034">
    <property type="protein sequence ID" value="NME69086.1"/>
    <property type="molecule type" value="Genomic_DNA"/>
</dbReference>
<dbReference type="InterPro" id="IPR003961">
    <property type="entry name" value="FN3_dom"/>
</dbReference>
<dbReference type="CDD" id="cd00063">
    <property type="entry name" value="FN3"/>
    <property type="match status" value="1"/>
</dbReference>
<gene>
    <name evidence="1" type="ORF">HHU12_14015</name>
</gene>
<dbReference type="InterPro" id="IPR013783">
    <property type="entry name" value="Ig-like_fold"/>
</dbReference>
<dbReference type="Proteomes" id="UP000576082">
    <property type="component" value="Unassembled WGS sequence"/>
</dbReference>
<sequence length="694" mass="79483">MRKLIYIVLLLHIHVYGYSQSSESIPSIKLIEKTSSDKVLLRWAPDNSISWQLLNKYGYKLERITTYRNGAHLNEVERVILEDKILPQPNDEWTRVFNTDTTDQYIAIAAQALFGNQFKLDADAYSKDGLAQLIHVVKEREARYSYALFSADQSRNAAYLSGVYFEDNTVKKGERYLYRIHSLVPDSVEQIQSGKVLVQVKEAFPLPQPERFAAQYKEGKVTLTWDWLTLSNTYNSYWVQKSQDGVNYYDITKTPFIQPSLNEPSPNMVYMDSIGDQEGTYYYRIKGKDAFGEWGPYVNPIRVEAYPVMEFVPEFKVYEDLKSGSVMLKWEIEEGKALGAKSLLIARSETEDDKGFKIIKEGIPVQTGEYLDIGPEISNYYKLGAKDKVGKINWSYKEFIQLTDSIPPSIPENLLGEVDSLGRVTIAWTPSPERDLFGYRVYRANKKNGTYIQVTTREIPSTTFKDSISIKTLAKDVYYKVLSVDKRGNPSELSAPLQLKRPDIIPPSPPVIAYTKSTERGPYLEWYPSGSTDVVNYLIYRKGSSAVERWELIKEYGIVEGKQFFTDSTVVDLETYHYLMIAIDDANLESIPTKPVAIRKFDTKVRKGVGKFSLNRGAKGIELAWTDPISGDYNIDIYRAVDEETIRFYARVPKGSEGWEDIAVDDDKKYQYRIKVNYEDGSSSKFSESKSIKY</sequence>
<accession>A0A7X9X9U7</accession>
<organism evidence="1 2">
    <name type="scientific">Flammeovirga aprica JL-4</name>
    <dbReference type="NCBI Taxonomy" id="694437"/>
    <lineage>
        <taxon>Bacteria</taxon>
        <taxon>Pseudomonadati</taxon>
        <taxon>Bacteroidota</taxon>
        <taxon>Cytophagia</taxon>
        <taxon>Cytophagales</taxon>
        <taxon>Flammeovirgaceae</taxon>
        <taxon>Flammeovirga</taxon>
    </lineage>
</organism>
<protein>
    <recommendedName>
        <fullName evidence="3">Fibronectin type III domain-containing protein</fullName>
    </recommendedName>
</protein>
<evidence type="ECO:0008006" key="3">
    <source>
        <dbReference type="Google" id="ProtNLM"/>
    </source>
</evidence>
<evidence type="ECO:0000313" key="1">
    <source>
        <dbReference type="EMBL" id="NME69086.1"/>
    </source>
</evidence>
<reference evidence="1 2" key="1">
    <citation type="submission" date="2020-04" db="EMBL/GenBank/DDBJ databases">
        <title>Flammeovirga sp. SR4, a novel species isolated from seawater.</title>
        <authorList>
            <person name="Wang X."/>
        </authorList>
    </citation>
    <scope>NUCLEOTIDE SEQUENCE [LARGE SCALE GENOMIC DNA]</scope>
    <source>
        <strain evidence="1 2">ATCC 23126</strain>
    </source>
</reference>
<dbReference type="AlphaFoldDB" id="A0A7X9X9U7"/>
<name>A0A7X9X9U7_9BACT</name>
<keyword evidence="2" id="KW-1185">Reference proteome</keyword>
<dbReference type="RefSeq" id="WP_169657371.1">
    <property type="nucleotide sequence ID" value="NZ_JABANE010000034.1"/>
</dbReference>
<dbReference type="InterPro" id="IPR036116">
    <property type="entry name" value="FN3_sf"/>
</dbReference>
<comment type="caution">
    <text evidence="1">The sequence shown here is derived from an EMBL/GenBank/DDBJ whole genome shotgun (WGS) entry which is preliminary data.</text>
</comment>
<evidence type="ECO:0000313" key="2">
    <source>
        <dbReference type="Proteomes" id="UP000576082"/>
    </source>
</evidence>